<reference evidence="1 2" key="1">
    <citation type="submission" date="2019-05" db="EMBL/GenBank/DDBJ databases">
        <title>Another draft genome of Portunus trituberculatus and its Hox gene families provides insights of decapod evolution.</title>
        <authorList>
            <person name="Jeong J.-H."/>
            <person name="Song I."/>
            <person name="Kim S."/>
            <person name="Choi T."/>
            <person name="Kim D."/>
            <person name="Ryu S."/>
            <person name="Kim W."/>
        </authorList>
    </citation>
    <scope>NUCLEOTIDE SEQUENCE [LARGE SCALE GENOMIC DNA]</scope>
    <source>
        <tissue evidence="1">Muscle</tissue>
    </source>
</reference>
<protein>
    <submittedName>
        <fullName evidence="1">Uncharacterized protein</fullName>
    </submittedName>
</protein>
<dbReference type="EMBL" id="VSRR010009054">
    <property type="protein sequence ID" value="MPC49716.1"/>
    <property type="molecule type" value="Genomic_DNA"/>
</dbReference>
<evidence type="ECO:0000313" key="2">
    <source>
        <dbReference type="Proteomes" id="UP000324222"/>
    </source>
</evidence>
<keyword evidence="2" id="KW-1185">Reference proteome</keyword>
<organism evidence="1 2">
    <name type="scientific">Portunus trituberculatus</name>
    <name type="common">Swimming crab</name>
    <name type="synonym">Neptunus trituberculatus</name>
    <dbReference type="NCBI Taxonomy" id="210409"/>
    <lineage>
        <taxon>Eukaryota</taxon>
        <taxon>Metazoa</taxon>
        <taxon>Ecdysozoa</taxon>
        <taxon>Arthropoda</taxon>
        <taxon>Crustacea</taxon>
        <taxon>Multicrustacea</taxon>
        <taxon>Malacostraca</taxon>
        <taxon>Eumalacostraca</taxon>
        <taxon>Eucarida</taxon>
        <taxon>Decapoda</taxon>
        <taxon>Pleocyemata</taxon>
        <taxon>Brachyura</taxon>
        <taxon>Eubrachyura</taxon>
        <taxon>Portunoidea</taxon>
        <taxon>Portunidae</taxon>
        <taxon>Portuninae</taxon>
        <taxon>Portunus</taxon>
    </lineage>
</organism>
<sequence length="63" mass="7062">MCEFRGFYPSSPVRVGISCWRMFPVIPEFGSTPHLPHLTSALASHDHLHLTSSSGWLPQLDQV</sequence>
<proteinExistence type="predicted"/>
<evidence type="ECO:0000313" key="1">
    <source>
        <dbReference type="EMBL" id="MPC49716.1"/>
    </source>
</evidence>
<gene>
    <name evidence="1" type="ORF">E2C01_043528</name>
</gene>
<dbReference type="AlphaFoldDB" id="A0A5B7FVZ3"/>
<name>A0A5B7FVZ3_PORTR</name>
<dbReference type="Proteomes" id="UP000324222">
    <property type="component" value="Unassembled WGS sequence"/>
</dbReference>
<accession>A0A5B7FVZ3</accession>
<comment type="caution">
    <text evidence="1">The sequence shown here is derived from an EMBL/GenBank/DDBJ whole genome shotgun (WGS) entry which is preliminary data.</text>
</comment>